<evidence type="ECO:0008006" key="4">
    <source>
        <dbReference type="Google" id="ProtNLM"/>
    </source>
</evidence>
<evidence type="ECO:0000313" key="3">
    <source>
        <dbReference type="Proteomes" id="UP000830401"/>
    </source>
</evidence>
<geneLocation type="plasmid" evidence="2 3">
    <name>unnamed4</name>
</geneLocation>
<feature type="transmembrane region" description="Helical" evidence="1">
    <location>
        <begin position="99"/>
        <end position="119"/>
    </location>
</feature>
<reference evidence="2" key="1">
    <citation type="submission" date="2022-04" db="EMBL/GenBank/DDBJ databases">
        <title>Hymenobacter sp. isolated from the air.</title>
        <authorList>
            <person name="Won M."/>
            <person name="Lee C.-M."/>
            <person name="Woen H.-Y."/>
            <person name="Kwon S.-W."/>
        </authorList>
    </citation>
    <scope>NUCLEOTIDE SEQUENCE</scope>
    <source>
        <strain evidence="2">5420S-77</strain>
        <plasmid evidence="2">unnamed4</plasmid>
    </source>
</reference>
<accession>A0ABY4GE53</accession>
<dbReference type="Proteomes" id="UP000830401">
    <property type="component" value="Plasmid unnamed4"/>
</dbReference>
<evidence type="ECO:0000256" key="1">
    <source>
        <dbReference type="SAM" id="Phobius"/>
    </source>
</evidence>
<evidence type="ECO:0000313" key="2">
    <source>
        <dbReference type="EMBL" id="UOQ69207.1"/>
    </source>
</evidence>
<keyword evidence="2" id="KW-0614">Plasmid</keyword>
<feature type="transmembrane region" description="Helical" evidence="1">
    <location>
        <begin position="147"/>
        <end position="171"/>
    </location>
</feature>
<keyword evidence="1" id="KW-0812">Transmembrane</keyword>
<dbReference type="EMBL" id="CP095065">
    <property type="protein sequence ID" value="UOQ69207.1"/>
    <property type="molecule type" value="Genomic_DNA"/>
</dbReference>
<keyword evidence="3" id="KW-1185">Reference proteome</keyword>
<proteinExistence type="predicted"/>
<keyword evidence="1" id="KW-1133">Transmembrane helix</keyword>
<dbReference type="RefSeq" id="WP_245126961.1">
    <property type="nucleotide sequence ID" value="NZ_CP095065.1"/>
</dbReference>
<protein>
    <recommendedName>
        <fullName evidence="4">ABC transporter permease</fullName>
    </recommendedName>
</protein>
<sequence length="196" mass="21570">MQRSRSTLWPEAGVAVALVALYVTATLRREQAATDELLRQVMASGVPAPAVEQVIADYQMPLHSLLPLLGGAAGLLLAWVAAHYLALPRLVRQPDTIGLLYLVPSLLLLMGSVWIAQYFKLYLRLQHNELGVVTGLKMYSLYRQKTLLAEGVATGIGLGLYELLGQLLWYLRQRLSRPPEPGMRHGYDALLVGLVG</sequence>
<feature type="transmembrane region" description="Helical" evidence="1">
    <location>
        <begin position="65"/>
        <end position="87"/>
    </location>
</feature>
<keyword evidence="1" id="KW-0472">Membrane</keyword>
<gene>
    <name evidence="2" type="ORF">MUN86_27525</name>
</gene>
<name>A0ABY4GE53_9BACT</name>
<organism evidence="2 3">
    <name type="scientific">Hymenobacter volaticus</name>
    <dbReference type="NCBI Taxonomy" id="2932254"/>
    <lineage>
        <taxon>Bacteria</taxon>
        <taxon>Pseudomonadati</taxon>
        <taxon>Bacteroidota</taxon>
        <taxon>Cytophagia</taxon>
        <taxon>Cytophagales</taxon>
        <taxon>Hymenobacteraceae</taxon>
        <taxon>Hymenobacter</taxon>
    </lineage>
</organism>